<name>A0A0F8WED2_9ZZZZ</name>
<comment type="caution">
    <text evidence="1">The sequence shown here is derived from an EMBL/GenBank/DDBJ whole genome shotgun (WGS) entry which is preliminary data.</text>
</comment>
<dbReference type="AlphaFoldDB" id="A0A0F8WED2"/>
<dbReference type="EMBL" id="LAZR01065594">
    <property type="protein sequence ID" value="KKK55232.1"/>
    <property type="molecule type" value="Genomic_DNA"/>
</dbReference>
<proteinExistence type="predicted"/>
<sequence length="110" mass="12903">MDFREWFKENRNWLIGHVQTRFVVGRVPSDILDYLEIRATEWESILETVAFDLVFSDSGFLKQFKRLPTKHDHIRVCATPITSKMVAEGDPKVTKVKSLTVWFNFSKVVK</sequence>
<gene>
    <name evidence="1" type="ORF">LCGC14_3076600</name>
</gene>
<organism evidence="1">
    <name type="scientific">marine sediment metagenome</name>
    <dbReference type="NCBI Taxonomy" id="412755"/>
    <lineage>
        <taxon>unclassified sequences</taxon>
        <taxon>metagenomes</taxon>
        <taxon>ecological metagenomes</taxon>
    </lineage>
</organism>
<reference evidence="1" key="1">
    <citation type="journal article" date="2015" name="Nature">
        <title>Complex archaea that bridge the gap between prokaryotes and eukaryotes.</title>
        <authorList>
            <person name="Spang A."/>
            <person name="Saw J.H."/>
            <person name="Jorgensen S.L."/>
            <person name="Zaremba-Niedzwiedzka K."/>
            <person name="Martijn J."/>
            <person name="Lind A.E."/>
            <person name="van Eijk R."/>
            <person name="Schleper C."/>
            <person name="Guy L."/>
            <person name="Ettema T.J."/>
        </authorList>
    </citation>
    <scope>NUCLEOTIDE SEQUENCE</scope>
</reference>
<accession>A0A0F8WED2</accession>
<evidence type="ECO:0000313" key="1">
    <source>
        <dbReference type="EMBL" id="KKK55232.1"/>
    </source>
</evidence>
<protein>
    <submittedName>
        <fullName evidence="1">Uncharacterized protein</fullName>
    </submittedName>
</protein>